<evidence type="ECO:0000313" key="1">
    <source>
        <dbReference type="EMBL" id="MBZ5750529.1"/>
    </source>
</evidence>
<name>A0ABS7UQM3_9BACI</name>
<dbReference type="RefSeq" id="WP_224138741.1">
    <property type="nucleotide sequence ID" value="NZ_JAIQUM010000016.1"/>
</dbReference>
<keyword evidence="2" id="KW-1185">Reference proteome</keyword>
<evidence type="ECO:0000313" key="2">
    <source>
        <dbReference type="Proteomes" id="UP001165287"/>
    </source>
</evidence>
<organism evidence="1 2">
    <name type="scientific">Metabacillus rhizolycopersici</name>
    <dbReference type="NCBI Taxonomy" id="2875709"/>
    <lineage>
        <taxon>Bacteria</taxon>
        <taxon>Bacillati</taxon>
        <taxon>Bacillota</taxon>
        <taxon>Bacilli</taxon>
        <taxon>Bacillales</taxon>
        <taxon>Bacillaceae</taxon>
        <taxon>Metabacillus</taxon>
    </lineage>
</organism>
<comment type="caution">
    <text evidence="1">The sequence shown here is derived from an EMBL/GenBank/DDBJ whole genome shotgun (WGS) entry which is preliminary data.</text>
</comment>
<reference evidence="1" key="1">
    <citation type="submission" date="2024-05" db="EMBL/GenBank/DDBJ databases">
        <title>Metabacillus sp. nov., isolated from the rhizosphere soil of tomato plants.</title>
        <authorList>
            <person name="Ma R."/>
        </authorList>
    </citation>
    <scope>NUCLEOTIDE SEQUENCE</scope>
    <source>
        <strain evidence="1">DBTR6</strain>
    </source>
</reference>
<accession>A0ABS7UQM3</accession>
<dbReference type="Proteomes" id="UP001165287">
    <property type="component" value="Unassembled WGS sequence"/>
</dbReference>
<sequence>MSDNKLFLEELTYIVGNERSLNENVIGQIIGKYHKSRILITKVYQILNNNKSILPFIHDIEATIIDYIVREEMSYEKTYYGATLYVADLFETTPTYIKCKVNQSRKSLQKIN</sequence>
<protein>
    <submittedName>
        <fullName evidence="1">Uncharacterized protein</fullName>
    </submittedName>
</protein>
<gene>
    <name evidence="1" type="ORF">K9V48_09775</name>
</gene>
<proteinExistence type="predicted"/>
<dbReference type="EMBL" id="JAIQUM010000016">
    <property type="protein sequence ID" value="MBZ5750529.1"/>
    <property type="molecule type" value="Genomic_DNA"/>
</dbReference>